<reference evidence="1 2" key="2">
    <citation type="submission" date="2020-07" db="EMBL/GenBank/DDBJ databases">
        <title>Genome assembly of wild tea tree DASZ reveals pedigree and selection history of tea varieties.</title>
        <authorList>
            <person name="Zhang W."/>
        </authorList>
    </citation>
    <scope>NUCLEOTIDE SEQUENCE [LARGE SCALE GENOMIC DNA]</scope>
    <source>
        <strain evidence="2">cv. G240</strain>
        <tissue evidence="1">Leaf</tissue>
    </source>
</reference>
<sequence length="68" mass="7800">MSYPLNDVVLPPKKSEKLHPLGPRNHSSFSIARAFARSRKPSSRVQKPIFCMMKILFSKDLQSSRELD</sequence>
<name>A0A7J7IBY9_CAMSI</name>
<dbReference type="AlphaFoldDB" id="A0A7J7IBY9"/>
<protein>
    <submittedName>
        <fullName evidence="1">Uncharacterized protein</fullName>
    </submittedName>
</protein>
<accession>A0A7J7IBY9</accession>
<gene>
    <name evidence="1" type="ORF">HYC85_003255</name>
</gene>
<proteinExistence type="predicted"/>
<keyword evidence="2" id="KW-1185">Reference proteome</keyword>
<evidence type="ECO:0000313" key="1">
    <source>
        <dbReference type="EMBL" id="KAF5962046.1"/>
    </source>
</evidence>
<reference evidence="2" key="1">
    <citation type="journal article" date="2020" name="Nat. Commun.">
        <title>Genome assembly of wild tea tree DASZ reveals pedigree and selection history of tea varieties.</title>
        <authorList>
            <person name="Zhang W."/>
            <person name="Zhang Y."/>
            <person name="Qiu H."/>
            <person name="Guo Y."/>
            <person name="Wan H."/>
            <person name="Zhang X."/>
            <person name="Scossa F."/>
            <person name="Alseekh S."/>
            <person name="Zhang Q."/>
            <person name="Wang P."/>
            <person name="Xu L."/>
            <person name="Schmidt M.H."/>
            <person name="Jia X."/>
            <person name="Li D."/>
            <person name="Zhu A."/>
            <person name="Guo F."/>
            <person name="Chen W."/>
            <person name="Ni D."/>
            <person name="Usadel B."/>
            <person name="Fernie A.R."/>
            <person name="Wen W."/>
        </authorList>
    </citation>
    <scope>NUCLEOTIDE SEQUENCE [LARGE SCALE GENOMIC DNA]</scope>
    <source>
        <strain evidence="2">cv. G240</strain>
    </source>
</reference>
<evidence type="ECO:0000313" key="2">
    <source>
        <dbReference type="Proteomes" id="UP000593564"/>
    </source>
</evidence>
<dbReference type="EMBL" id="JACBKZ010000001">
    <property type="protein sequence ID" value="KAF5962046.1"/>
    <property type="molecule type" value="Genomic_DNA"/>
</dbReference>
<organism evidence="1 2">
    <name type="scientific">Camellia sinensis</name>
    <name type="common">Tea plant</name>
    <name type="synonym">Thea sinensis</name>
    <dbReference type="NCBI Taxonomy" id="4442"/>
    <lineage>
        <taxon>Eukaryota</taxon>
        <taxon>Viridiplantae</taxon>
        <taxon>Streptophyta</taxon>
        <taxon>Embryophyta</taxon>
        <taxon>Tracheophyta</taxon>
        <taxon>Spermatophyta</taxon>
        <taxon>Magnoliopsida</taxon>
        <taxon>eudicotyledons</taxon>
        <taxon>Gunneridae</taxon>
        <taxon>Pentapetalae</taxon>
        <taxon>asterids</taxon>
        <taxon>Ericales</taxon>
        <taxon>Theaceae</taxon>
        <taxon>Camellia</taxon>
    </lineage>
</organism>
<dbReference type="Proteomes" id="UP000593564">
    <property type="component" value="Unassembled WGS sequence"/>
</dbReference>
<comment type="caution">
    <text evidence="1">The sequence shown here is derived from an EMBL/GenBank/DDBJ whole genome shotgun (WGS) entry which is preliminary data.</text>
</comment>